<proteinExistence type="predicted"/>
<sequence>MKILILGGTAEARQLANRLVAAGHEVITSLAGRTQDPILPDGGLRMGKFGGIPGLCAYLRAAHIDYLVDATHPYAGLMSINAVAAAEVTGIRLLRLMRPAWTAVEGQTWTHVETAAAAASALPAGASVLLTTGHTGLENFLERDDCRFLVRVIEPPDMPMPRHAQLELTRPPYDLAHELTLMDRHGITHMVSKNSGGQQTAAKLEAAQRLGVAVIMIARPHYGPAKEVGTVDEAMAVLGAADRSTGG</sequence>
<dbReference type="OrthoDB" id="5183775at2"/>
<dbReference type="Proteomes" id="UP000268844">
    <property type="component" value="Unassembled WGS sequence"/>
</dbReference>
<dbReference type="GO" id="GO:0016994">
    <property type="term" value="F:precorrin-6A reductase activity"/>
    <property type="evidence" value="ECO:0007669"/>
    <property type="project" value="UniProtKB-EC"/>
</dbReference>
<organism evidence="4 5">
    <name type="scientific">Devosia equisanguinis</name>
    <dbReference type="NCBI Taxonomy" id="2490941"/>
    <lineage>
        <taxon>Bacteria</taxon>
        <taxon>Pseudomonadati</taxon>
        <taxon>Pseudomonadota</taxon>
        <taxon>Alphaproteobacteria</taxon>
        <taxon>Hyphomicrobiales</taxon>
        <taxon>Devosiaceae</taxon>
        <taxon>Devosia</taxon>
    </lineage>
</organism>
<dbReference type="InterPro" id="IPR003723">
    <property type="entry name" value="Precorrin-6x_reduct"/>
</dbReference>
<dbReference type="UniPathway" id="UPA00148"/>
<keyword evidence="2" id="KW-0169">Cobalamin biosynthesis</keyword>
<evidence type="ECO:0000256" key="2">
    <source>
        <dbReference type="ARBA" id="ARBA00022573"/>
    </source>
</evidence>
<protein>
    <submittedName>
        <fullName evidence="4">Precorrin-6A reductase</fullName>
        <ecNumber evidence="4">1.3.1.54</ecNumber>
    </submittedName>
</protein>
<dbReference type="GO" id="GO:0009236">
    <property type="term" value="P:cobalamin biosynthetic process"/>
    <property type="evidence" value="ECO:0007669"/>
    <property type="project" value="UniProtKB-UniPathway"/>
</dbReference>
<evidence type="ECO:0000256" key="1">
    <source>
        <dbReference type="ARBA" id="ARBA00004953"/>
    </source>
</evidence>
<accession>A0A3S4CCM3</accession>
<keyword evidence="5" id="KW-1185">Reference proteome</keyword>
<dbReference type="RefSeq" id="WP_126149709.1">
    <property type="nucleotide sequence ID" value="NZ_JBHTMH010000001.1"/>
</dbReference>
<keyword evidence="3 4" id="KW-0560">Oxidoreductase</keyword>
<dbReference type="PROSITE" id="PS51014">
    <property type="entry name" value="COBK_CBIJ"/>
    <property type="match status" value="1"/>
</dbReference>
<dbReference type="PANTHER" id="PTHR36925">
    <property type="entry name" value="COBALT-PRECORRIN-6A REDUCTASE"/>
    <property type="match status" value="1"/>
</dbReference>
<dbReference type="EMBL" id="UZWD01000018">
    <property type="protein sequence ID" value="VDS04125.1"/>
    <property type="molecule type" value="Genomic_DNA"/>
</dbReference>
<name>A0A3S4CCM3_9HYPH</name>
<evidence type="ECO:0000313" key="4">
    <source>
        <dbReference type="EMBL" id="VDS04125.1"/>
    </source>
</evidence>
<evidence type="ECO:0000313" key="5">
    <source>
        <dbReference type="Proteomes" id="UP000268844"/>
    </source>
</evidence>
<reference evidence="4 5" key="1">
    <citation type="submission" date="2018-12" db="EMBL/GenBank/DDBJ databases">
        <authorList>
            <person name="Criscuolo A."/>
        </authorList>
    </citation>
    <scope>NUCLEOTIDE SEQUENCE [LARGE SCALE GENOMIC DNA]</scope>
    <source>
        <strain evidence="4">ACIP1116281</strain>
    </source>
</reference>
<dbReference type="AlphaFoldDB" id="A0A3S4CCM3"/>
<evidence type="ECO:0000256" key="3">
    <source>
        <dbReference type="ARBA" id="ARBA00023002"/>
    </source>
</evidence>
<dbReference type="EC" id="1.3.1.54" evidence="4"/>
<comment type="pathway">
    <text evidence="1">Cofactor biosynthesis; adenosylcobalamin biosynthesis.</text>
</comment>
<dbReference type="Pfam" id="PF02571">
    <property type="entry name" value="CbiJ"/>
    <property type="match status" value="1"/>
</dbReference>
<dbReference type="PANTHER" id="PTHR36925:SF1">
    <property type="entry name" value="COBALT-PRECORRIN-6A REDUCTASE"/>
    <property type="match status" value="1"/>
</dbReference>
<dbReference type="NCBIfam" id="NF005968">
    <property type="entry name" value="PRK08057.1-2"/>
    <property type="match status" value="1"/>
</dbReference>
<gene>
    <name evidence="4" type="primary">cobK</name>
    <name evidence="4" type="ORF">DEVEQU_01256</name>
</gene>